<protein>
    <submittedName>
        <fullName evidence="5">MYC induced nuclear antigen</fullName>
    </submittedName>
</protein>
<dbReference type="SUPFAM" id="SSF51197">
    <property type="entry name" value="Clavaminate synthase-like"/>
    <property type="match status" value="1"/>
</dbReference>
<dbReference type="RefSeq" id="WP_106001969.1">
    <property type="nucleotide sequence ID" value="NZ_CP027527.1"/>
</dbReference>
<sequence>MQELSFKGAIAPITPHEFLAEYWEKKPLLVKRAAPGFYRDLLSVQAIDQVLAMPGLHRRDIRVARGTDPLAVEEYADKDGFINAASLSRLFTDGFTIILNTLNLKLRPLAEICRAFEQVLSIPCQTNIYYTPRLAQGFKPHYDSHDVFVFQVAGRKHWLVNDTPVELPLRGQGFEAGLYEPGDVTMEFDLEPGDLLYIPRGVMHGARTSDEVSLHITLGALTTSWAEVLLEAVAAAALTDVELRRNLPAGYALPGYDAQAARQTFASLLNRVAENIDVESILDVYRGALQARRRPYLENSVTRLDGLSQISAADSAEPVPNLLYSLTESEGRASLACFGRTITVPDFAAPALAHAVKGTRFRVGELPGLDEDGSVALVRRLVLEGAVRLV</sequence>
<reference evidence="5" key="1">
    <citation type="journal article" date="2007" name="J. Bacteriol.">
        <title>Comparative genome analysis of four magnetotactic bacteria reveals a complex set of group-specific genes implicated in magnetosome biomineralization and function.</title>
        <authorList>
            <person name="Richter M."/>
            <person name="Kube M."/>
            <person name="Bazylinski D.A."/>
            <person name="Lombardot T."/>
            <person name="Gloeckner F.O."/>
            <person name="Reinhardt R."/>
            <person name="Schueler D."/>
        </authorList>
    </citation>
    <scope>NUCLEOTIDE SEQUENCE</scope>
    <source>
        <strain evidence="5">MSR-1</strain>
    </source>
</reference>
<dbReference type="AlphaFoldDB" id="A4U3D3"/>
<gene>
    <name evidence="5" type="ORF">MGR_2948</name>
</gene>
<dbReference type="PANTHER" id="PTHR13096:SF9">
    <property type="entry name" value="BIFUNCTIONAL LYSINE-SPECIFIC DEMETHYLASE AND HISTIDYL-HYDROXYLASE"/>
    <property type="match status" value="1"/>
</dbReference>
<keyword evidence="3" id="KW-0408">Iron</keyword>
<dbReference type="PANTHER" id="PTHR13096">
    <property type="entry name" value="MINA53 MYC INDUCED NUCLEAR ANTIGEN"/>
    <property type="match status" value="1"/>
</dbReference>
<keyword evidence="2" id="KW-0479">Metal-binding</keyword>
<evidence type="ECO:0000259" key="4">
    <source>
        <dbReference type="PROSITE" id="PS51184"/>
    </source>
</evidence>
<evidence type="ECO:0000256" key="3">
    <source>
        <dbReference type="ARBA" id="ARBA00023004"/>
    </source>
</evidence>
<dbReference type="GO" id="GO:0046872">
    <property type="term" value="F:metal ion binding"/>
    <property type="evidence" value="ECO:0007669"/>
    <property type="project" value="UniProtKB-KW"/>
</dbReference>
<dbReference type="GO" id="GO:0032453">
    <property type="term" value="F:histone H3K4 demethylase activity"/>
    <property type="evidence" value="ECO:0007669"/>
    <property type="project" value="TreeGrafter"/>
</dbReference>
<evidence type="ECO:0000256" key="2">
    <source>
        <dbReference type="ARBA" id="ARBA00022723"/>
    </source>
</evidence>
<dbReference type="PROSITE" id="PS51184">
    <property type="entry name" value="JMJC"/>
    <property type="match status" value="1"/>
</dbReference>
<proteinExistence type="predicted"/>
<dbReference type="GO" id="GO:0051864">
    <property type="term" value="F:histone H3K36 demethylase activity"/>
    <property type="evidence" value="ECO:0007669"/>
    <property type="project" value="TreeGrafter"/>
</dbReference>
<accession>A4U3D3</accession>
<evidence type="ECO:0000313" key="5">
    <source>
        <dbReference type="EMBL" id="CAM77390.1"/>
    </source>
</evidence>
<name>A4U3D3_9PROT</name>
<feature type="domain" description="JmjC" evidence="4">
    <location>
        <begin position="101"/>
        <end position="237"/>
    </location>
</feature>
<dbReference type="Gene3D" id="2.60.120.650">
    <property type="entry name" value="Cupin"/>
    <property type="match status" value="1"/>
</dbReference>
<dbReference type="Pfam" id="PF08007">
    <property type="entry name" value="JmjC_2"/>
    <property type="match status" value="1"/>
</dbReference>
<comment type="cofactor">
    <cofactor evidence="1">
        <name>Fe(2+)</name>
        <dbReference type="ChEBI" id="CHEBI:29033"/>
    </cofactor>
</comment>
<dbReference type="InterPro" id="IPR003347">
    <property type="entry name" value="JmjC_dom"/>
</dbReference>
<evidence type="ECO:0000256" key="1">
    <source>
        <dbReference type="ARBA" id="ARBA00001954"/>
    </source>
</evidence>
<dbReference type="EMBL" id="CU459003">
    <property type="protein sequence ID" value="CAM77390.1"/>
    <property type="molecule type" value="Genomic_DNA"/>
</dbReference>
<dbReference type="InterPro" id="IPR039994">
    <property type="entry name" value="NO66-like"/>
</dbReference>
<organism evidence="5">
    <name type="scientific">Magnetospirillum gryphiswaldense</name>
    <dbReference type="NCBI Taxonomy" id="55518"/>
    <lineage>
        <taxon>Bacteria</taxon>
        <taxon>Pseudomonadati</taxon>
        <taxon>Pseudomonadota</taxon>
        <taxon>Alphaproteobacteria</taxon>
        <taxon>Rhodospirillales</taxon>
        <taxon>Rhodospirillaceae</taxon>
        <taxon>Magnetospirillum</taxon>
    </lineage>
</organism>